<organism evidence="2 3">
    <name type="scientific">Dysosmobacter welbionis</name>
    <dbReference type="NCBI Taxonomy" id="2093857"/>
    <lineage>
        <taxon>Bacteria</taxon>
        <taxon>Bacillati</taxon>
        <taxon>Bacillota</taxon>
        <taxon>Clostridia</taxon>
        <taxon>Eubacteriales</taxon>
        <taxon>Oscillospiraceae</taxon>
        <taxon>Dysosmobacter</taxon>
    </lineage>
</organism>
<evidence type="ECO:0000313" key="2">
    <source>
        <dbReference type="EMBL" id="QQL05895.1"/>
    </source>
</evidence>
<dbReference type="RefSeq" id="WP_170180081.1">
    <property type="nucleotide sequence ID" value="NZ_CP034413.3"/>
</dbReference>
<keyword evidence="3" id="KW-1185">Reference proteome</keyword>
<evidence type="ECO:0000313" key="3">
    <source>
        <dbReference type="Proteomes" id="UP000298642"/>
    </source>
</evidence>
<accession>A0A7T7D8U8</accession>
<feature type="region of interest" description="Disordered" evidence="1">
    <location>
        <begin position="76"/>
        <end position="100"/>
    </location>
</feature>
<name>A0A7T7D8U8_9FIRM</name>
<gene>
    <name evidence="2" type="ORF">EIO64_18565</name>
</gene>
<dbReference type="AlphaFoldDB" id="A0A7T7D8U8"/>
<sequence length="100" mass="10676">MAMICVFINFTSFLIVAVASGNRKSRHSKIKSEVTALSIAGIRVPEMKKAPSHLCDLCATSNSYSIIQISSNYAKLPQPKKRGEGGLKSAPKTPPKSALG</sequence>
<evidence type="ECO:0000256" key="1">
    <source>
        <dbReference type="SAM" id="MobiDB-lite"/>
    </source>
</evidence>
<dbReference type="Proteomes" id="UP000298642">
    <property type="component" value="Chromosome"/>
</dbReference>
<protein>
    <submittedName>
        <fullName evidence="2">Uncharacterized protein</fullName>
    </submittedName>
</protein>
<dbReference type="EMBL" id="CP034413">
    <property type="protein sequence ID" value="QQL05895.1"/>
    <property type="molecule type" value="Genomic_DNA"/>
</dbReference>
<proteinExistence type="predicted"/>
<dbReference type="KEGG" id="obj:EIO64_18565"/>
<reference evidence="3" key="1">
    <citation type="submission" date="2018-12" db="EMBL/GenBank/DDBJ databases">
        <title>Dusodibacter welbiota gen. nov., sp. nov., isolated from human faeces and emended description of the Oscillibacter genus.</title>
        <authorList>
            <person name="Le Roy T."/>
            <person name="Van der Smissen P."/>
            <person name="Delzenne N."/>
            <person name="Muccioli G."/>
            <person name="Collet J.F."/>
            <person name="Cani P.D."/>
        </authorList>
    </citation>
    <scope>NUCLEOTIDE SEQUENCE [LARGE SCALE GENOMIC DNA]</scope>
    <source>
        <strain evidence="3">J115</strain>
    </source>
</reference>